<comment type="similarity">
    <text evidence="1">Belongs to the TRAFAC class myosin-kinesin ATPase superfamily. Myosin family. Plant myosin class XI subfamily.</text>
</comment>
<evidence type="ECO:0000256" key="4">
    <source>
        <dbReference type="ARBA" id="ARBA00022840"/>
    </source>
</evidence>
<dbReference type="Gene3D" id="1.20.120.720">
    <property type="entry name" value="Myosin VI head, motor domain, U50 subdomain"/>
    <property type="match status" value="2"/>
</dbReference>
<dbReference type="InterPro" id="IPR037975">
    <property type="entry name" value="MyosinXI_CBD"/>
</dbReference>
<dbReference type="GO" id="GO:0005737">
    <property type="term" value="C:cytoplasm"/>
    <property type="evidence" value="ECO:0007669"/>
    <property type="project" value="TreeGrafter"/>
</dbReference>
<feature type="compositionally biased region" description="Basic and acidic residues" evidence="11">
    <location>
        <begin position="21"/>
        <end position="33"/>
    </location>
</feature>
<feature type="coiled-coil region" evidence="10">
    <location>
        <begin position="1192"/>
        <end position="1268"/>
    </location>
</feature>
<dbReference type="PRINTS" id="PR00193">
    <property type="entry name" value="MYOSINHEAVY"/>
</dbReference>
<dbReference type="Gene3D" id="1.20.58.530">
    <property type="match status" value="2"/>
</dbReference>
<dbReference type="GO" id="GO:0007015">
    <property type="term" value="P:actin filament organization"/>
    <property type="evidence" value="ECO:0007669"/>
    <property type="project" value="InterPro"/>
</dbReference>
<evidence type="ECO:0000256" key="8">
    <source>
        <dbReference type="ARBA" id="ARBA00023203"/>
    </source>
</evidence>
<dbReference type="Gene3D" id="3.30.70.1590">
    <property type="match status" value="1"/>
</dbReference>
<dbReference type="InterPro" id="IPR036961">
    <property type="entry name" value="Kinesin_motor_dom_sf"/>
</dbReference>
<evidence type="ECO:0000259" key="12">
    <source>
        <dbReference type="PROSITE" id="PS51126"/>
    </source>
</evidence>
<dbReference type="SMART" id="SM00242">
    <property type="entry name" value="MYSc"/>
    <property type="match status" value="1"/>
</dbReference>
<dbReference type="PANTHER" id="PTHR13140">
    <property type="entry name" value="MYOSIN"/>
    <property type="match status" value="1"/>
</dbReference>
<protein>
    <recommendedName>
        <fullName evidence="16">Myosin motor domain-containing protein</fullName>
    </recommendedName>
</protein>
<evidence type="ECO:0000256" key="5">
    <source>
        <dbReference type="ARBA" id="ARBA00023054"/>
    </source>
</evidence>
<dbReference type="CDD" id="cd15475">
    <property type="entry name" value="MyosinXI_CBD"/>
    <property type="match status" value="1"/>
</dbReference>
<dbReference type="GO" id="GO:0016459">
    <property type="term" value="C:myosin complex"/>
    <property type="evidence" value="ECO:0007669"/>
    <property type="project" value="UniProtKB-KW"/>
</dbReference>
<reference evidence="14" key="1">
    <citation type="submission" date="2015-04" db="UniProtKB">
        <authorList>
            <consortium name="EnsemblPlants"/>
        </authorList>
    </citation>
    <scope>IDENTIFICATION</scope>
    <source>
        <strain evidence="14">SL10</strain>
    </source>
</reference>
<organism evidence="14">
    <name type="scientific">Oryza nivara</name>
    <name type="common">Indian wild rice</name>
    <name type="synonym">Oryza sativa f. spontanea</name>
    <dbReference type="NCBI Taxonomy" id="4536"/>
    <lineage>
        <taxon>Eukaryota</taxon>
        <taxon>Viridiplantae</taxon>
        <taxon>Streptophyta</taxon>
        <taxon>Embryophyta</taxon>
        <taxon>Tracheophyta</taxon>
        <taxon>Spermatophyta</taxon>
        <taxon>Magnoliopsida</taxon>
        <taxon>Liliopsida</taxon>
        <taxon>Poales</taxon>
        <taxon>Poaceae</taxon>
        <taxon>BOP clade</taxon>
        <taxon>Oryzoideae</taxon>
        <taxon>Oryzeae</taxon>
        <taxon>Oryzinae</taxon>
        <taxon>Oryza</taxon>
    </lineage>
</organism>
<feature type="domain" description="Dilute" evidence="12">
    <location>
        <begin position="1380"/>
        <end position="1629"/>
    </location>
</feature>
<dbReference type="Gene3D" id="2.170.150.80">
    <property type="entry name" value="NAC domain"/>
    <property type="match status" value="1"/>
</dbReference>
<dbReference type="InterPro" id="IPR027417">
    <property type="entry name" value="P-loop_NTPase"/>
</dbReference>
<dbReference type="PROSITE" id="PS51126">
    <property type="entry name" value="DILUTE"/>
    <property type="match status" value="1"/>
</dbReference>
<dbReference type="GO" id="GO:0000146">
    <property type="term" value="F:microfilament motor activity"/>
    <property type="evidence" value="ECO:0007669"/>
    <property type="project" value="TreeGrafter"/>
</dbReference>
<dbReference type="GO" id="GO:0051015">
    <property type="term" value="F:actin filament binding"/>
    <property type="evidence" value="ECO:0007669"/>
    <property type="project" value="TreeGrafter"/>
</dbReference>
<dbReference type="Gene3D" id="3.40.850.10">
    <property type="entry name" value="Kinesin motor domain"/>
    <property type="match status" value="2"/>
</dbReference>
<dbReference type="PROSITE" id="PS50096">
    <property type="entry name" value="IQ"/>
    <property type="match status" value="4"/>
</dbReference>
<evidence type="ECO:0000256" key="7">
    <source>
        <dbReference type="ARBA" id="ARBA00023175"/>
    </source>
</evidence>
<reference evidence="14" key="2">
    <citation type="submission" date="2018-04" db="EMBL/GenBank/DDBJ databases">
        <title>OnivRS2 (Oryza nivara Reference Sequence Version 2).</title>
        <authorList>
            <person name="Zhang J."/>
            <person name="Kudrna D."/>
            <person name="Lee S."/>
            <person name="Talag J."/>
            <person name="Rajasekar S."/>
            <person name="Welchert J."/>
            <person name="Hsing Y.-I."/>
            <person name="Wing R.A."/>
        </authorList>
    </citation>
    <scope>NUCLEOTIDE SEQUENCE [LARGE SCALE GENOMIC DNA]</scope>
</reference>
<evidence type="ECO:0000256" key="3">
    <source>
        <dbReference type="ARBA" id="ARBA00022741"/>
    </source>
</evidence>
<evidence type="ECO:0000256" key="11">
    <source>
        <dbReference type="SAM" id="MobiDB-lite"/>
    </source>
</evidence>
<feature type="binding site" evidence="9">
    <location>
        <begin position="392"/>
        <end position="399"/>
    </location>
    <ligand>
        <name>ATP</name>
        <dbReference type="ChEBI" id="CHEBI:30616"/>
    </ligand>
</feature>
<evidence type="ECO:0000313" key="14">
    <source>
        <dbReference type="EnsemblPlants" id="ONIVA10G05840.1"/>
    </source>
</evidence>
<dbReference type="InterPro" id="IPR002710">
    <property type="entry name" value="Dilute_dom"/>
</dbReference>
<dbReference type="PROSITE" id="PS51456">
    <property type="entry name" value="MYOSIN_MOTOR"/>
    <property type="match status" value="1"/>
</dbReference>
<feature type="coiled-coil region" evidence="10">
    <location>
        <begin position="1094"/>
        <end position="1128"/>
    </location>
</feature>
<dbReference type="SMART" id="SM00015">
    <property type="entry name" value="IQ"/>
    <property type="match status" value="6"/>
</dbReference>
<keyword evidence="15" id="KW-1185">Reference proteome</keyword>
<dbReference type="Gramene" id="ONIVA10G05840.1">
    <property type="protein sequence ID" value="ONIVA10G05840.1"/>
    <property type="gene ID" value="ONIVA10G05840"/>
</dbReference>
<accession>A0A0E0IQS1</accession>
<dbReference type="SUPFAM" id="SSF101941">
    <property type="entry name" value="NAC domain"/>
    <property type="match status" value="1"/>
</dbReference>
<keyword evidence="8 9" id="KW-0009">Actin-binding</keyword>
<keyword evidence="4 9" id="KW-0067">ATP-binding</keyword>
<feature type="compositionally biased region" description="Gly residues" evidence="11">
    <location>
        <begin position="82"/>
        <end position="96"/>
    </location>
</feature>
<dbReference type="Proteomes" id="UP000006591">
    <property type="component" value="Chromosome 10"/>
</dbReference>
<dbReference type="Gene3D" id="1.20.5.190">
    <property type="match status" value="3"/>
</dbReference>
<dbReference type="GO" id="GO:0006355">
    <property type="term" value="P:regulation of DNA-templated transcription"/>
    <property type="evidence" value="ECO:0007669"/>
    <property type="project" value="InterPro"/>
</dbReference>
<dbReference type="InterPro" id="IPR036018">
    <property type="entry name" value="MYSc_Myo11"/>
</dbReference>
<evidence type="ECO:0000313" key="15">
    <source>
        <dbReference type="Proteomes" id="UP000006591"/>
    </source>
</evidence>
<feature type="region of interest" description="Disordered" evidence="11">
    <location>
        <begin position="1"/>
        <end position="115"/>
    </location>
</feature>
<dbReference type="GO" id="GO:0005524">
    <property type="term" value="F:ATP binding"/>
    <property type="evidence" value="ECO:0007669"/>
    <property type="project" value="UniProtKB-UniRule"/>
</dbReference>
<dbReference type="CDD" id="cd01384">
    <property type="entry name" value="MYSc_Myo11"/>
    <property type="match status" value="1"/>
</dbReference>
<evidence type="ECO:0000256" key="10">
    <source>
        <dbReference type="SAM" id="Coils"/>
    </source>
</evidence>
<dbReference type="GO" id="GO:0003677">
    <property type="term" value="F:DNA binding"/>
    <property type="evidence" value="ECO:0007669"/>
    <property type="project" value="InterPro"/>
</dbReference>
<keyword evidence="6 9" id="KW-0518">Myosin</keyword>
<keyword evidence="7 9" id="KW-0505">Motor protein</keyword>
<dbReference type="GO" id="GO:0030048">
    <property type="term" value="P:actin filament-based movement"/>
    <property type="evidence" value="ECO:0007669"/>
    <property type="project" value="UniProtKB-ARBA"/>
</dbReference>
<dbReference type="Pfam" id="PF01843">
    <property type="entry name" value="DIL"/>
    <property type="match status" value="1"/>
</dbReference>
<dbReference type="Gene3D" id="1.10.10.820">
    <property type="match status" value="1"/>
</dbReference>
<dbReference type="GO" id="GO:0016020">
    <property type="term" value="C:membrane"/>
    <property type="evidence" value="ECO:0007669"/>
    <property type="project" value="TreeGrafter"/>
</dbReference>
<dbReference type="Pfam" id="PF00612">
    <property type="entry name" value="IQ"/>
    <property type="match status" value="3"/>
</dbReference>
<keyword evidence="5 10" id="KW-0175">Coiled coil</keyword>
<dbReference type="SUPFAM" id="SSF52540">
    <property type="entry name" value="P-loop containing nucleoside triphosphate hydrolases"/>
    <property type="match status" value="2"/>
</dbReference>
<dbReference type="OMA" id="MQFDANG"/>
<dbReference type="STRING" id="4536.A0A0E0IQS1"/>
<evidence type="ECO:0008006" key="16">
    <source>
        <dbReference type="Google" id="ProtNLM"/>
    </source>
</evidence>
<keyword evidence="3 9" id="KW-0547">Nucleotide-binding</keyword>
<keyword evidence="2" id="KW-0677">Repeat</keyword>
<dbReference type="PANTHER" id="PTHR13140:SF781">
    <property type="entry name" value="MYOSIN-15"/>
    <property type="match status" value="1"/>
</dbReference>
<dbReference type="Pfam" id="PF00063">
    <property type="entry name" value="Myosin_head"/>
    <property type="match status" value="1"/>
</dbReference>
<dbReference type="HOGENOM" id="CLU_000192_3_1_1"/>
<feature type="region of interest" description="Actin-binding" evidence="9">
    <location>
        <begin position="830"/>
        <end position="852"/>
    </location>
</feature>
<dbReference type="SMART" id="SM01132">
    <property type="entry name" value="DIL"/>
    <property type="match status" value="1"/>
</dbReference>
<proteinExistence type="inferred from homology"/>
<evidence type="ECO:0000256" key="6">
    <source>
        <dbReference type="ARBA" id="ARBA00023123"/>
    </source>
</evidence>
<dbReference type="EnsemblPlants" id="ONIVA10G05840.1">
    <property type="protein sequence ID" value="ONIVA10G05840.1"/>
    <property type="gene ID" value="ONIVA10G05840"/>
</dbReference>
<dbReference type="InterPro" id="IPR000048">
    <property type="entry name" value="IQ_motif_EF-hand-BS"/>
</dbReference>
<feature type="domain" description="Myosin motor" evidence="13">
    <location>
        <begin position="298"/>
        <end position="949"/>
    </location>
</feature>
<sequence>MSLKSLTLAVRPAVDAGPTADGRRPWTAKDARWRGGQRPAATPADEGKSQEAAWPVAPWACGERQAGGTRESAAAGEPRAGEGPGGWEGRRSGGGRAPARRRGGGETRAVPGRQAAVQRCRAGGEFVQPHYYFFTGSAPGFSVMSYRKGSKVWVEEKGEGWVEAEVVEVKDRAIVMLTSHRKKEELICLYLRNKLDGFRDDIECVIPVFDIYSVIFDIYSVDPLQLSGTSTRVYLLLPAARRGSGWFYFFPRQEREVRGGRPSQTTPSGWVFPIAKRQITVLAEKCLPRDTDEDLGGGHVDDMTKLTYLNEPGVLYNLKRRYALNEIYTYTGSILIAVNPFTRLPHLYNEYMMEQYKGVRLGELSPHVFAVADASYRAMVNDSRSQSILVSGESGAGKTETTKFIMQYLTYVGGRAAIDDRTVEQQVLESNPLLEAFGNAKTVRNDNSSRFGKFVEMQFDANGRISGAAIRTYLLERSRVVQINDPERNFHCFYQLCASGKDAELYKLGHPGSFHYLNKSKTYELEGTNNEDEYWKTKRAMDIVGISRNDQDAIFRILAAILHLGNIEFSPGKEIDSSKIKDPTSNFHLQMAAKLFMCDPDLLVSTLCTRAINTLEGAIIKALDCSAAAANRDALAKTVYARLFDWYFHLPSFFQGYCAFLLVENINKSIGQDVDSKVQIGILDIYGFESFKNNSFEQFCINFANEKLQQHFNEKPIGIIALLDEACMFPKSTHETFATKMFRNFSSHHRLEKTKFSETDFTISHYAGKVTYQTESFLEKNRDYIVAEHCNLLSSSRCPLVSGLFGTLPEESLRSSYKFSSVASRFKQQLQALMETLNSTEPHYVRCVKPNSVNQPQIFENQSVLHQLRCGGVLEAVRISLAGYPTRRTYAEFVDRFGVLVPELMLGSYDERALTKGILEKMKLDNFQLGSTKVFLRAGQIAILDMRRAEVLENAARHIQGRFRTFITRKEFVKTREASISIQAYCRGCLARKKYMVKRETAAAIIVQKYVRRWRLHRTYQQSHSAALLIQSCIRGFIARHYFSVIREQKAALVIQSLWRKWKVIILFQQYRQATVAIQCAWRQKVARRELRRLKMAANEAGALREAKNKLEKKLDDLTLRLTLERRLRAAGEEAKSVEILKRDKLIESLSAECAAAKSAAQSEHDKNLLLQRQLDDSLREITMLRSSKIMTAEAERENSNLKNLVESLSKNNSSLEYELTSARKGSDATMKKLKDVEGKCNHLQQNLDKLQEKLTNMENENHVLRQKALNMSPLNNMPMTTKAFPQKFATPIGLPNGEQKHGYETPPPVKYLASLPQSLTRSRRTRMPVERQEENHEILLRCIKENLGFKDGKPVTACIIYSCLLHWRAFESERTAIFDHVIEAINNVLKTLRSPSKLMGRSDNLGQVDARYPAILFKQQLTACVEKIFGQLRDNLKKEISPLLSVCIQAPKSSRAQPGKATKSPGIGAQPPSNSHWDNIVKFLDLLMDTLHENYVPSFFIRKLITQLFSFINIQLFNSLLLRRECCTFSNGEYVKAGLSLLEKWITDATDEFAGTSMHELNYIRQAVGFLVIHQKRKKKLEEIRNELCPNLSVRQIYRICSMYWDDKYNTQGISNEVVSAMREEVNKDTQNLVSNSFLLDDDLCIPFSTEDLSIAIPAIDYVDIELPESLHHYASVQLLLKHHDPQPV</sequence>
<evidence type="ECO:0000256" key="1">
    <source>
        <dbReference type="ARBA" id="ARBA00008049"/>
    </source>
</evidence>
<evidence type="ECO:0000256" key="9">
    <source>
        <dbReference type="PROSITE-ProRule" id="PRU00782"/>
    </source>
</evidence>
<dbReference type="eggNOG" id="KOG0160">
    <property type="taxonomic scope" value="Eukaryota"/>
</dbReference>
<dbReference type="InterPro" id="IPR001609">
    <property type="entry name" value="Myosin_head_motor_dom-like"/>
</dbReference>
<name>A0A0E0IQS1_ORYNI</name>
<evidence type="ECO:0000259" key="13">
    <source>
        <dbReference type="PROSITE" id="PS51456"/>
    </source>
</evidence>
<evidence type="ECO:0000256" key="2">
    <source>
        <dbReference type="ARBA" id="ARBA00022737"/>
    </source>
</evidence>
<dbReference type="InterPro" id="IPR036093">
    <property type="entry name" value="NAC_dom_sf"/>
</dbReference>